<dbReference type="SMART" id="SM00199">
    <property type="entry name" value="SCY"/>
    <property type="match status" value="1"/>
</dbReference>
<dbReference type="GO" id="GO:0006952">
    <property type="term" value="P:defense response"/>
    <property type="evidence" value="ECO:0007669"/>
    <property type="project" value="InterPro"/>
</dbReference>
<dbReference type="EMBL" id="AKHW03006437">
    <property type="protein sequence ID" value="KYO20361.1"/>
    <property type="molecule type" value="Genomic_DNA"/>
</dbReference>
<evidence type="ECO:0000256" key="2">
    <source>
        <dbReference type="ARBA" id="ARBA00010665"/>
    </source>
</evidence>
<dbReference type="Pfam" id="PF00048">
    <property type="entry name" value="IL8"/>
    <property type="match status" value="1"/>
</dbReference>
<name>A0A151M7B4_ALLMI</name>
<proteinExistence type="inferred from homology"/>
<evidence type="ECO:0000313" key="7">
    <source>
        <dbReference type="EMBL" id="KYO20361.1"/>
    </source>
</evidence>
<dbReference type="PANTHER" id="PTHR12015:SF198">
    <property type="entry name" value="PLATELET BASIC PROTEIN"/>
    <property type="match status" value="1"/>
</dbReference>
<dbReference type="InterPro" id="IPR033899">
    <property type="entry name" value="CXC_Chemokine_domain"/>
</dbReference>
<dbReference type="InterPro" id="IPR039809">
    <property type="entry name" value="Chemokine_b/g/d"/>
</dbReference>
<reference evidence="7 8" key="1">
    <citation type="journal article" date="2012" name="Genome Biol.">
        <title>Sequencing three crocodilian genomes to illuminate the evolution of archosaurs and amniotes.</title>
        <authorList>
            <person name="St John J.A."/>
            <person name="Braun E.L."/>
            <person name="Isberg S.R."/>
            <person name="Miles L.G."/>
            <person name="Chong A.Y."/>
            <person name="Gongora J."/>
            <person name="Dalzell P."/>
            <person name="Moran C."/>
            <person name="Bed'hom B."/>
            <person name="Abzhanov A."/>
            <person name="Burgess S.C."/>
            <person name="Cooksey A.M."/>
            <person name="Castoe T.A."/>
            <person name="Crawford N.G."/>
            <person name="Densmore L.D."/>
            <person name="Drew J.C."/>
            <person name="Edwards S.V."/>
            <person name="Faircloth B.C."/>
            <person name="Fujita M.K."/>
            <person name="Greenwold M.J."/>
            <person name="Hoffmann F.G."/>
            <person name="Howard J.M."/>
            <person name="Iguchi T."/>
            <person name="Janes D.E."/>
            <person name="Khan S.Y."/>
            <person name="Kohno S."/>
            <person name="de Koning A.J."/>
            <person name="Lance S.L."/>
            <person name="McCarthy F.M."/>
            <person name="McCormack J.E."/>
            <person name="Merchant M.E."/>
            <person name="Peterson D.G."/>
            <person name="Pollock D.D."/>
            <person name="Pourmand N."/>
            <person name="Raney B.J."/>
            <person name="Roessler K.A."/>
            <person name="Sanford J.R."/>
            <person name="Sawyer R.H."/>
            <person name="Schmidt C.J."/>
            <person name="Triplett E.W."/>
            <person name="Tuberville T.D."/>
            <person name="Venegas-Anaya M."/>
            <person name="Howard J.T."/>
            <person name="Jarvis E.D."/>
            <person name="Guillette L.J.Jr."/>
            <person name="Glenn T.C."/>
            <person name="Green R.E."/>
            <person name="Ray D.A."/>
        </authorList>
    </citation>
    <scope>NUCLEOTIDE SEQUENCE [LARGE SCALE GENOMIC DNA]</scope>
    <source>
        <strain evidence="7">KSC_2009_1</strain>
    </source>
</reference>
<feature type="transmembrane region" description="Helical" evidence="5">
    <location>
        <begin position="64"/>
        <end position="83"/>
    </location>
</feature>
<evidence type="ECO:0000313" key="8">
    <source>
        <dbReference type="Proteomes" id="UP000050525"/>
    </source>
</evidence>
<keyword evidence="8" id="KW-1185">Reference proteome</keyword>
<evidence type="ECO:0000259" key="6">
    <source>
        <dbReference type="SMART" id="SM00199"/>
    </source>
</evidence>
<dbReference type="PRINTS" id="PR00437">
    <property type="entry name" value="SMALLCYTKCXC"/>
</dbReference>
<comment type="similarity">
    <text evidence="2">Belongs to the intercrine alpha (chemokine CxC) family.</text>
</comment>
<dbReference type="Gene3D" id="2.40.50.40">
    <property type="match status" value="1"/>
</dbReference>
<keyword evidence="5" id="KW-0812">Transmembrane</keyword>
<dbReference type="GO" id="GO:0005615">
    <property type="term" value="C:extracellular space"/>
    <property type="evidence" value="ECO:0007669"/>
    <property type="project" value="UniProtKB-KW"/>
</dbReference>
<dbReference type="InterPro" id="IPR001089">
    <property type="entry name" value="Chemokine_CXC"/>
</dbReference>
<feature type="transmembrane region" description="Helical" evidence="5">
    <location>
        <begin position="21"/>
        <end position="44"/>
    </location>
</feature>
<comment type="subcellular location">
    <subcellularLocation>
        <location evidence="1">Secreted</location>
    </subcellularLocation>
</comment>
<accession>A0A151M7B4</accession>
<dbReference type="STRING" id="8496.A0A151M7B4"/>
<keyword evidence="5" id="KW-0472">Membrane</keyword>
<evidence type="ECO:0000256" key="3">
    <source>
        <dbReference type="ARBA" id="ARBA00022514"/>
    </source>
</evidence>
<dbReference type="GO" id="GO:0006955">
    <property type="term" value="P:immune response"/>
    <property type="evidence" value="ECO:0007669"/>
    <property type="project" value="InterPro"/>
</dbReference>
<dbReference type="Proteomes" id="UP000050525">
    <property type="component" value="Unassembled WGS sequence"/>
</dbReference>
<protein>
    <recommendedName>
        <fullName evidence="6">Chemokine interleukin-8-like domain-containing protein</fullName>
    </recommendedName>
</protein>
<comment type="caution">
    <text evidence="7">The sequence shown here is derived from an EMBL/GenBank/DDBJ whole genome shotgun (WGS) entry which is preliminary data.</text>
</comment>
<feature type="domain" description="Chemokine interleukin-8-like" evidence="6">
    <location>
        <begin position="91"/>
        <end position="153"/>
    </location>
</feature>
<evidence type="ECO:0000256" key="1">
    <source>
        <dbReference type="ARBA" id="ARBA00004613"/>
    </source>
</evidence>
<dbReference type="PANTHER" id="PTHR12015">
    <property type="entry name" value="SMALL INDUCIBLE CYTOKINE A"/>
    <property type="match status" value="1"/>
</dbReference>
<dbReference type="InterPro" id="IPR036048">
    <property type="entry name" value="Interleukin_8-like_sf"/>
</dbReference>
<sequence length="166" mass="19140">MHAFERLTENKHKKESKWPRLMCKFSIGCQYVHNIFKLLALWSTSMSFRFVNTKSLAQRRKKDLTEGMACKLILILAFITLTASYRINMKGGRCLCLQTMDKIVFGHTQVKTVEIFPASTSCENVEIIVSLKTGRQICLDPEAMHIKTIFQQLIRKKGKKNNKPSI</sequence>
<evidence type="ECO:0000256" key="5">
    <source>
        <dbReference type="SAM" id="Phobius"/>
    </source>
</evidence>
<dbReference type="AlphaFoldDB" id="A0A151M7B4"/>
<dbReference type="CDD" id="cd00273">
    <property type="entry name" value="Chemokine_CXC"/>
    <property type="match status" value="1"/>
</dbReference>
<dbReference type="GO" id="GO:0008009">
    <property type="term" value="F:chemokine activity"/>
    <property type="evidence" value="ECO:0007669"/>
    <property type="project" value="InterPro"/>
</dbReference>
<dbReference type="SUPFAM" id="SSF54117">
    <property type="entry name" value="Interleukin 8-like chemokines"/>
    <property type="match status" value="1"/>
</dbReference>
<keyword evidence="4" id="KW-0964">Secreted</keyword>
<keyword evidence="3" id="KW-0202">Cytokine</keyword>
<organism evidence="7 8">
    <name type="scientific">Alligator mississippiensis</name>
    <name type="common">American alligator</name>
    <dbReference type="NCBI Taxonomy" id="8496"/>
    <lineage>
        <taxon>Eukaryota</taxon>
        <taxon>Metazoa</taxon>
        <taxon>Chordata</taxon>
        <taxon>Craniata</taxon>
        <taxon>Vertebrata</taxon>
        <taxon>Euteleostomi</taxon>
        <taxon>Archelosauria</taxon>
        <taxon>Archosauria</taxon>
        <taxon>Crocodylia</taxon>
        <taxon>Alligatoridae</taxon>
        <taxon>Alligatorinae</taxon>
        <taxon>Alligator</taxon>
    </lineage>
</organism>
<evidence type="ECO:0000256" key="4">
    <source>
        <dbReference type="ARBA" id="ARBA00022525"/>
    </source>
</evidence>
<gene>
    <name evidence="7" type="ORF">Y1Q_0010881</name>
</gene>
<dbReference type="InterPro" id="IPR001811">
    <property type="entry name" value="Chemokine_IL8-like_dom"/>
</dbReference>
<keyword evidence="5" id="KW-1133">Transmembrane helix</keyword>